<keyword evidence="2" id="KW-1185">Reference proteome</keyword>
<comment type="caution">
    <text evidence="1">The sequence shown here is derived from an EMBL/GenBank/DDBJ whole genome shotgun (WGS) entry which is preliminary data.</text>
</comment>
<gene>
    <name evidence="1" type="ORF">CMEL01_00029</name>
</gene>
<dbReference type="EMBL" id="MLGG01000001">
    <property type="protein sequence ID" value="KAK1468262.1"/>
    <property type="molecule type" value="Genomic_DNA"/>
</dbReference>
<organism evidence="1 2">
    <name type="scientific">Colletotrichum melonis</name>
    <dbReference type="NCBI Taxonomy" id="1209925"/>
    <lineage>
        <taxon>Eukaryota</taxon>
        <taxon>Fungi</taxon>
        <taxon>Dikarya</taxon>
        <taxon>Ascomycota</taxon>
        <taxon>Pezizomycotina</taxon>
        <taxon>Sordariomycetes</taxon>
        <taxon>Hypocreomycetidae</taxon>
        <taxon>Glomerellales</taxon>
        <taxon>Glomerellaceae</taxon>
        <taxon>Colletotrichum</taxon>
        <taxon>Colletotrichum acutatum species complex</taxon>
    </lineage>
</organism>
<reference evidence="1 2" key="1">
    <citation type="submission" date="2016-10" db="EMBL/GenBank/DDBJ databases">
        <title>The genome sequence of Colletotrichum fioriniae PJ7.</title>
        <authorList>
            <person name="Baroncelli R."/>
        </authorList>
    </citation>
    <scope>NUCLEOTIDE SEQUENCE [LARGE SCALE GENOMIC DNA]</scope>
    <source>
        <strain evidence="1">Col 31</strain>
    </source>
</reference>
<protein>
    <submittedName>
        <fullName evidence="1">Uncharacterized protein</fullName>
    </submittedName>
</protein>
<name>A0AAI9V3U8_9PEZI</name>
<sequence>MPLDYGGPCDEQVENGPHEGLQALVRALGRTTWRPAAGHGRCSTLHCVRSASEPQRSLGWQCASVADQRCSITAPVRPFTYFTLVGDVWLAESTGRSSPVTPHSPDVALVTVRRLEKNRACSGLSNLLELQQSKRGSGALCRLGANHRV</sequence>
<proteinExistence type="predicted"/>
<dbReference type="AlphaFoldDB" id="A0AAI9V3U8"/>
<evidence type="ECO:0000313" key="2">
    <source>
        <dbReference type="Proteomes" id="UP001239795"/>
    </source>
</evidence>
<dbReference type="Proteomes" id="UP001239795">
    <property type="component" value="Unassembled WGS sequence"/>
</dbReference>
<accession>A0AAI9V3U8</accession>
<evidence type="ECO:0000313" key="1">
    <source>
        <dbReference type="EMBL" id="KAK1468262.1"/>
    </source>
</evidence>